<dbReference type="PANTHER" id="PTHR43284">
    <property type="entry name" value="ASPARAGINE SYNTHETASE (GLUTAMINE-HYDROLYZING)"/>
    <property type="match status" value="1"/>
</dbReference>
<proteinExistence type="inferred from homology"/>
<evidence type="ECO:0000256" key="2">
    <source>
        <dbReference type="ARBA" id="ARBA00005752"/>
    </source>
</evidence>
<dbReference type="EC" id="6.3.5.4" evidence="3"/>
<dbReference type="OrthoDB" id="9763290at2"/>
<gene>
    <name evidence="12" type="ORF">COMA1_60058</name>
</gene>
<evidence type="ECO:0000259" key="11">
    <source>
        <dbReference type="PROSITE" id="PS51278"/>
    </source>
</evidence>
<dbReference type="InterPro" id="IPR001962">
    <property type="entry name" value="Asn_synthase"/>
</dbReference>
<feature type="active site" description="For GATase activity" evidence="8">
    <location>
        <position position="2"/>
    </location>
</feature>
<dbReference type="Gene3D" id="3.60.20.10">
    <property type="entry name" value="Glutamine Phosphoribosylpyrophosphate, subunit 1, domain 1"/>
    <property type="match status" value="1"/>
</dbReference>
<feature type="site" description="Important for beta-aspartyl-AMP intermediate formation" evidence="10">
    <location>
        <position position="363"/>
    </location>
</feature>
<accession>A0A0S4LPZ3</accession>
<dbReference type="InterPro" id="IPR051786">
    <property type="entry name" value="ASN_synthetase/amidase"/>
</dbReference>
<dbReference type="PROSITE" id="PS51278">
    <property type="entry name" value="GATASE_TYPE_2"/>
    <property type="match status" value="1"/>
</dbReference>
<keyword evidence="12" id="KW-0436">Ligase</keyword>
<evidence type="ECO:0000256" key="8">
    <source>
        <dbReference type="PIRSR" id="PIRSR001589-1"/>
    </source>
</evidence>
<dbReference type="Gene3D" id="3.40.50.620">
    <property type="entry name" value="HUPs"/>
    <property type="match status" value="2"/>
</dbReference>
<feature type="binding site" evidence="9">
    <location>
        <begin position="361"/>
        <end position="362"/>
    </location>
    <ligand>
        <name>ATP</name>
        <dbReference type="ChEBI" id="CHEBI:30616"/>
    </ligand>
</feature>
<dbReference type="SUPFAM" id="SSF56235">
    <property type="entry name" value="N-terminal nucleophile aminohydrolases (Ntn hydrolases)"/>
    <property type="match status" value="1"/>
</dbReference>
<evidence type="ECO:0000313" key="13">
    <source>
        <dbReference type="Proteomes" id="UP000199032"/>
    </source>
</evidence>
<dbReference type="CDD" id="cd01991">
    <property type="entry name" value="Asn_synthase_B_C"/>
    <property type="match status" value="1"/>
</dbReference>
<evidence type="ECO:0000256" key="1">
    <source>
        <dbReference type="ARBA" id="ARBA00005187"/>
    </source>
</evidence>
<dbReference type="GO" id="GO:0005524">
    <property type="term" value="F:ATP binding"/>
    <property type="evidence" value="ECO:0007669"/>
    <property type="project" value="UniProtKB-KW"/>
</dbReference>
<dbReference type="NCBIfam" id="TIGR01536">
    <property type="entry name" value="asn_synth_AEB"/>
    <property type="match status" value="1"/>
</dbReference>
<dbReference type="GO" id="GO:0005829">
    <property type="term" value="C:cytosol"/>
    <property type="evidence" value="ECO:0007669"/>
    <property type="project" value="TreeGrafter"/>
</dbReference>
<feature type="binding site" evidence="9">
    <location>
        <position position="287"/>
    </location>
    <ligand>
        <name>ATP</name>
        <dbReference type="ChEBI" id="CHEBI:30616"/>
    </ligand>
</feature>
<dbReference type="SUPFAM" id="SSF52402">
    <property type="entry name" value="Adenine nucleotide alpha hydrolases-like"/>
    <property type="match status" value="1"/>
</dbReference>
<dbReference type="STRING" id="1742972.COMA1_60058"/>
<keyword evidence="5 9" id="KW-0067">ATP-binding</keyword>
<keyword evidence="8" id="KW-0061">Asparagine biosynthesis</keyword>
<dbReference type="CDD" id="cd00712">
    <property type="entry name" value="AsnB"/>
    <property type="match status" value="1"/>
</dbReference>
<protein>
    <recommendedName>
        <fullName evidence="3">asparagine synthase (glutamine-hydrolyzing)</fullName>
        <ecNumber evidence="3">6.3.5.4</ecNumber>
    </recommendedName>
</protein>
<reference evidence="12 13" key="1">
    <citation type="submission" date="2015-10" db="EMBL/GenBank/DDBJ databases">
        <authorList>
            <person name="Gilbert D.G."/>
        </authorList>
    </citation>
    <scope>NUCLEOTIDE SEQUENCE [LARGE SCALE GENOMIC DNA]</scope>
    <source>
        <strain evidence="12">COMA1</strain>
    </source>
</reference>
<evidence type="ECO:0000256" key="10">
    <source>
        <dbReference type="PIRSR" id="PIRSR001589-3"/>
    </source>
</evidence>
<sequence length="624" mass="70884">MCGIAGIVHLNRAGTVRQEQLHAMANTLVHRGPDDEGFFIDGPVGLAHRRLSIIDVSQGHQPMFNEDDRLAIVFNGEIYNHAQLRSRLEVAGHRYRTHSDTESILHAYEEFGDEFESQLTGMFAFAIWDRVRKRLVLSRDRLGIKPLYYAIVGNQLVFASEIKALLTIEEIERQVDYDALDAYLSLRYVPGEKTLFRGIFKLLPGHTLVVEEGMWTVRQYWDLTFHPEPRDESQLKAELEKLLFEVCQDHLMSEVPYGVFLSGGIDSSTVVAVLHRILKDPVRTFTVGYEQAADVNEFDYAGLVSRATGSEHHELRLSAQDFAEWIPQLVWHLDEPVGDAACIPLYFLARYAKPRATVLESGEGADEIFGGYSIYHKMLTMARTRALMPASVSTLLSRLGETVGGGGKLSRYCRLFGKPLSQAYRGVSGHFLEGMRHTLIRPEWGVSEGGYNYLSHTLSSCFARVRNCDPLNQMLYIDSKTWLPDDLLIKADKMTMAASVELRVPFLDHRLVEFAAGLPTDYKIKGRITKYLLKQVVEPYLPREIVHRPKRGFPVPVADWFRGGLYDVAHDVLLGRNSRIVDYLHRAEIAALLQRHKAGGVDFSNELWGLLVLEYWFQRFGVRT</sequence>
<dbReference type="PANTHER" id="PTHR43284:SF1">
    <property type="entry name" value="ASPARAGINE SYNTHETASE"/>
    <property type="match status" value="1"/>
</dbReference>
<dbReference type="AlphaFoldDB" id="A0A0S4LPZ3"/>
<feature type="domain" description="Glutamine amidotransferase type-2" evidence="11">
    <location>
        <begin position="2"/>
        <end position="213"/>
    </location>
</feature>
<evidence type="ECO:0000313" key="12">
    <source>
        <dbReference type="EMBL" id="CUS38765.1"/>
    </source>
</evidence>
<dbReference type="InterPro" id="IPR033738">
    <property type="entry name" value="AsnB_N"/>
</dbReference>
<dbReference type="GO" id="GO:0004066">
    <property type="term" value="F:asparagine synthase (glutamine-hydrolyzing) activity"/>
    <property type="evidence" value="ECO:0007669"/>
    <property type="project" value="UniProtKB-EC"/>
</dbReference>
<comment type="similarity">
    <text evidence="2">Belongs to the asparagine synthetase family.</text>
</comment>
<evidence type="ECO:0000256" key="4">
    <source>
        <dbReference type="ARBA" id="ARBA00022741"/>
    </source>
</evidence>
<keyword evidence="4 9" id="KW-0547">Nucleotide-binding</keyword>
<dbReference type="InterPro" id="IPR014729">
    <property type="entry name" value="Rossmann-like_a/b/a_fold"/>
</dbReference>
<evidence type="ECO:0000256" key="7">
    <source>
        <dbReference type="ARBA" id="ARBA00048741"/>
    </source>
</evidence>
<keyword evidence="6 8" id="KW-0315">Glutamine amidotransferase</keyword>
<dbReference type="InterPro" id="IPR006426">
    <property type="entry name" value="Asn_synth_AEB"/>
</dbReference>
<evidence type="ECO:0000256" key="5">
    <source>
        <dbReference type="ARBA" id="ARBA00022840"/>
    </source>
</evidence>
<evidence type="ECO:0000256" key="9">
    <source>
        <dbReference type="PIRSR" id="PIRSR001589-2"/>
    </source>
</evidence>
<name>A0A0S4LPZ3_9BACT</name>
<keyword evidence="13" id="KW-1185">Reference proteome</keyword>
<dbReference type="Pfam" id="PF13537">
    <property type="entry name" value="GATase_7"/>
    <property type="match status" value="1"/>
</dbReference>
<dbReference type="GO" id="GO:0006529">
    <property type="term" value="P:asparagine biosynthetic process"/>
    <property type="evidence" value="ECO:0007669"/>
    <property type="project" value="UniProtKB-KW"/>
</dbReference>
<evidence type="ECO:0000256" key="6">
    <source>
        <dbReference type="ARBA" id="ARBA00022962"/>
    </source>
</evidence>
<comment type="pathway">
    <text evidence="1">Amino-acid biosynthesis; L-asparagine biosynthesis; L-asparagine from L-aspartate (L-Gln route): step 1/1.</text>
</comment>
<dbReference type="PIRSF" id="PIRSF001589">
    <property type="entry name" value="Asn_synthetase_glu-h"/>
    <property type="match status" value="1"/>
</dbReference>
<organism evidence="12 13">
    <name type="scientific">Candidatus Nitrospira nitrosa</name>
    <dbReference type="NCBI Taxonomy" id="1742972"/>
    <lineage>
        <taxon>Bacteria</taxon>
        <taxon>Pseudomonadati</taxon>
        <taxon>Nitrospirota</taxon>
        <taxon>Nitrospiria</taxon>
        <taxon>Nitrospirales</taxon>
        <taxon>Nitrospiraceae</taxon>
        <taxon>Nitrospira</taxon>
    </lineage>
</organism>
<feature type="binding site" evidence="9">
    <location>
        <position position="100"/>
    </location>
    <ligand>
        <name>L-glutamine</name>
        <dbReference type="ChEBI" id="CHEBI:58359"/>
    </ligand>
</feature>
<comment type="catalytic activity">
    <reaction evidence="7">
        <text>L-aspartate + L-glutamine + ATP + H2O = L-asparagine + L-glutamate + AMP + diphosphate + H(+)</text>
        <dbReference type="Rhea" id="RHEA:12228"/>
        <dbReference type="ChEBI" id="CHEBI:15377"/>
        <dbReference type="ChEBI" id="CHEBI:15378"/>
        <dbReference type="ChEBI" id="CHEBI:29985"/>
        <dbReference type="ChEBI" id="CHEBI:29991"/>
        <dbReference type="ChEBI" id="CHEBI:30616"/>
        <dbReference type="ChEBI" id="CHEBI:33019"/>
        <dbReference type="ChEBI" id="CHEBI:58048"/>
        <dbReference type="ChEBI" id="CHEBI:58359"/>
        <dbReference type="ChEBI" id="CHEBI:456215"/>
        <dbReference type="EC" id="6.3.5.4"/>
    </reaction>
</comment>
<dbReference type="RefSeq" id="WP_090750927.1">
    <property type="nucleotide sequence ID" value="NZ_CZQA01000012.1"/>
</dbReference>
<dbReference type="Pfam" id="PF00733">
    <property type="entry name" value="Asn_synthase"/>
    <property type="match status" value="1"/>
</dbReference>
<evidence type="ECO:0000256" key="3">
    <source>
        <dbReference type="ARBA" id="ARBA00012737"/>
    </source>
</evidence>
<dbReference type="EMBL" id="CZQA01000012">
    <property type="protein sequence ID" value="CUS38765.1"/>
    <property type="molecule type" value="Genomic_DNA"/>
</dbReference>
<dbReference type="InterPro" id="IPR029055">
    <property type="entry name" value="Ntn_hydrolases_N"/>
</dbReference>
<dbReference type="InterPro" id="IPR017932">
    <property type="entry name" value="GATase_2_dom"/>
</dbReference>
<dbReference type="Proteomes" id="UP000199032">
    <property type="component" value="Unassembled WGS sequence"/>
</dbReference>
<keyword evidence="8" id="KW-0028">Amino-acid biosynthesis</keyword>